<keyword evidence="2" id="KW-0472">Membrane</keyword>
<sequence>MILTLKKINCIVISCFMIVVMSCSFFISVKYFSDDLATLESHNVFLASHLNYHERDSHHKDLDSEDEVSIGHSHTHRHSEGEEEHTHKHVNVVTFSEVILFQSNSLFILSLDIFQSIPKTYAHLFSDSYTLEILRPPIYS</sequence>
<protein>
    <submittedName>
        <fullName evidence="3">Uncharacterized protein</fullName>
    </submittedName>
</protein>
<keyword evidence="2" id="KW-0812">Transmembrane</keyword>
<gene>
    <name evidence="3" type="ORF">SHI21_19805</name>
</gene>
<evidence type="ECO:0000256" key="2">
    <source>
        <dbReference type="SAM" id="Phobius"/>
    </source>
</evidence>
<feature type="transmembrane region" description="Helical" evidence="2">
    <location>
        <begin position="12"/>
        <end position="32"/>
    </location>
</feature>
<evidence type="ECO:0000313" key="3">
    <source>
        <dbReference type="EMBL" id="MEA9358492.1"/>
    </source>
</evidence>
<comment type="caution">
    <text evidence="3">The sequence shown here is derived from an EMBL/GenBank/DDBJ whole genome shotgun (WGS) entry which is preliminary data.</text>
</comment>
<dbReference type="EMBL" id="JAYGJQ010000003">
    <property type="protein sequence ID" value="MEA9358492.1"/>
    <property type="molecule type" value="Genomic_DNA"/>
</dbReference>
<feature type="region of interest" description="Disordered" evidence="1">
    <location>
        <begin position="63"/>
        <end position="85"/>
    </location>
</feature>
<keyword evidence="4" id="KW-1185">Reference proteome</keyword>
<dbReference type="PROSITE" id="PS51257">
    <property type="entry name" value="PROKAR_LIPOPROTEIN"/>
    <property type="match status" value="1"/>
</dbReference>
<dbReference type="Proteomes" id="UP001302274">
    <property type="component" value="Unassembled WGS sequence"/>
</dbReference>
<accession>A0ABU5VZK6</accession>
<dbReference type="RefSeq" id="WP_323578915.1">
    <property type="nucleotide sequence ID" value="NZ_JAYGJQ010000003.1"/>
</dbReference>
<proteinExistence type="predicted"/>
<reference evidence="3 4" key="1">
    <citation type="submission" date="2023-11" db="EMBL/GenBank/DDBJ databases">
        <title>A Novel Polar Bacteriovorax (B. antarcticus) Isolated from the Biocrust in Antarctica.</title>
        <authorList>
            <person name="Mun W."/>
            <person name="Choi S.Y."/>
            <person name="Mitchell R.J."/>
        </authorList>
    </citation>
    <scope>NUCLEOTIDE SEQUENCE [LARGE SCALE GENOMIC DNA]</scope>
    <source>
        <strain evidence="3 4">PP10</strain>
    </source>
</reference>
<evidence type="ECO:0000313" key="4">
    <source>
        <dbReference type="Proteomes" id="UP001302274"/>
    </source>
</evidence>
<name>A0ABU5VZK6_9BACT</name>
<keyword evidence="2" id="KW-1133">Transmembrane helix</keyword>
<evidence type="ECO:0000256" key="1">
    <source>
        <dbReference type="SAM" id="MobiDB-lite"/>
    </source>
</evidence>
<organism evidence="3 4">
    <name type="scientific">Bacteriovorax antarcticus</name>
    <dbReference type="NCBI Taxonomy" id="3088717"/>
    <lineage>
        <taxon>Bacteria</taxon>
        <taxon>Pseudomonadati</taxon>
        <taxon>Bdellovibrionota</taxon>
        <taxon>Bacteriovoracia</taxon>
        <taxon>Bacteriovoracales</taxon>
        <taxon>Bacteriovoracaceae</taxon>
        <taxon>Bacteriovorax</taxon>
    </lineage>
</organism>